<keyword evidence="11" id="KW-0137">Centromere</keyword>
<evidence type="ECO:0000256" key="12">
    <source>
        <dbReference type="SAM" id="Coils"/>
    </source>
</evidence>
<dbReference type="AlphaFoldDB" id="A0ABD3HSQ2"/>
<dbReference type="Gene3D" id="1.10.418.60">
    <property type="entry name" value="Ncd80 complex, Nuf2 subunit"/>
    <property type="match status" value="1"/>
</dbReference>
<evidence type="ECO:0000313" key="15">
    <source>
        <dbReference type="Proteomes" id="UP001633002"/>
    </source>
</evidence>
<accession>A0ABD3HSQ2</accession>
<organism evidence="14 15">
    <name type="scientific">Riccia sorocarpa</name>
    <dbReference type="NCBI Taxonomy" id="122646"/>
    <lineage>
        <taxon>Eukaryota</taxon>
        <taxon>Viridiplantae</taxon>
        <taxon>Streptophyta</taxon>
        <taxon>Embryophyta</taxon>
        <taxon>Marchantiophyta</taxon>
        <taxon>Marchantiopsida</taxon>
        <taxon>Marchantiidae</taxon>
        <taxon>Marchantiales</taxon>
        <taxon>Ricciaceae</taxon>
        <taxon>Riccia</taxon>
    </lineage>
</organism>
<dbReference type="PANTHER" id="PTHR21650:SF2">
    <property type="entry name" value="KINETOCHORE PROTEIN NUF2"/>
    <property type="match status" value="1"/>
</dbReference>
<evidence type="ECO:0000256" key="1">
    <source>
        <dbReference type="ARBA" id="ARBA00004123"/>
    </source>
</evidence>
<evidence type="ECO:0000259" key="13">
    <source>
        <dbReference type="Pfam" id="PF03800"/>
    </source>
</evidence>
<dbReference type="GO" id="GO:0000776">
    <property type="term" value="C:kinetochore"/>
    <property type="evidence" value="ECO:0007669"/>
    <property type="project" value="UniProtKB-KW"/>
</dbReference>
<evidence type="ECO:0000256" key="6">
    <source>
        <dbReference type="ARBA" id="ARBA00022776"/>
    </source>
</evidence>
<evidence type="ECO:0000256" key="4">
    <source>
        <dbReference type="ARBA" id="ARBA00022454"/>
    </source>
</evidence>
<evidence type="ECO:0000256" key="9">
    <source>
        <dbReference type="ARBA" id="ARBA00023242"/>
    </source>
</evidence>
<sequence length="444" mass="50967">MPDYAPPELDTKELLLVVGNLGLDFEEKHLLNPTSEVIWPLYEILAQDILGISREVLQQPAFAVFCKLEHPELHEQSVSSFASWRIIRDLHNAAGVKDFSLRDLIKPECRRTRRNLSAVINYGRFRGEREEKVTALQDVALLQKKQEAEEEIEQVKAKLALINQEREKQAPAVEAIEAETNILFEEVKALNKEQGSYQKDIQILKQELTNLNNGITGQKFKLQQAKQEESDLQKRIVPDPEKLQKIIEEQKTLLENTELAVEQARQSVKKLEKKHEAYGKAAKKVQKELARLEEAQKLLTEEKAKSKEVKAAKAKIKSAEEEERQQSKRLAEFKSKGDQLQELIDSAERVGLTKIHEEEKALKEAKEKLAQLMQIQKEADLPSKEAKIRDLVFQTDEVVKTKEAVLKEYYEEAARCQQKVFRYYRTILSYAEPFPSLSAARTGS</sequence>
<dbReference type="GO" id="GO:0005634">
    <property type="term" value="C:nucleus"/>
    <property type="evidence" value="ECO:0007669"/>
    <property type="project" value="UniProtKB-SubCell"/>
</dbReference>
<keyword evidence="15" id="KW-1185">Reference proteome</keyword>
<dbReference type="PANTHER" id="PTHR21650">
    <property type="entry name" value="MEMBRALIN/KINETOCHORE PROTEIN NUF2"/>
    <property type="match status" value="1"/>
</dbReference>
<evidence type="ECO:0000256" key="8">
    <source>
        <dbReference type="ARBA" id="ARBA00023054"/>
    </source>
</evidence>
<reference evidence="14 15" key="1">
    <citation type="submission" date="2024-09" db="EMBL/GenBank/DDBJ databases">
        <title>Chromosome-scale assembly of Riccia sorocarpa.</title>
        <authorList>
            <person name="Paukszto L."/>
        </authorList>
    </citation>
    <scope>NUCLEOTIDE SEQUENCE [LARGE SCALE GENOMIC DNA]</scope>
    <source>
        <strain evidence="14">LP-2024</strain>
        <tissue evidence="14">Aerial parts of the thallus</tissue>
    </source>
</reference>
<gene>
    <name evidence="14" type="ORF">R1sor_007290</name>
</gene>
<evidence type="ECO:0000256" key="5">
    <source>
        <dbReference type="ARBA" id="ARBA00022618"/>
    </source>
</evidence>
<feature type="coiled-coil region" evidence="12">
    <location>
        <begin position="138"/>
        <end position="207"/>
    </location>
</feature>
<comment type="caution">
    <text evidence="14">The sequence shown here is derived from an EMBL/GenBank/DDBJ whole genome shotgun (WGS) entry which is preliminary data.</text>
</comment>
<comment type="similarity">
    <text evidence="3">Belongs to the NUF2 family.</text>
</comment>
<keyword evidence="10" id="KW-0131">Cell cycle</keyword>
<dbReference type="GO" id="GO:0051301">
    <property type="term" value="P:cell division"/>
    <property type="evidence" value="ECO:0007669"/>
    <property type="project" value="UniProtKB-KW"/>
</dbReference>
<evidence type="ECO:0000256" key="2">
    <source>
        <dbReference type="ARBA" id="ARBA00004629"/>
    </source>
</evidence>
<feature type="domain" description="Kinetochore protein Nuf2 N-terminal" evidence="13">
    <location>
        <begin position="5"/>
        <end position="137"/>
    </location>
</feature>
<evidence type="ECO:0000256" key="7">
    <source>
        <dbReference type="ARBA" id="ARBA00022838"/>
    </source>
</evidence>
<dbReference type="InterPro" id="IPR038275">
    <property type="entry name" value="Nuf2_N_sf"/>
</dbReference>
<protein>
    <recommendedName>
        <fullName evidence="13">Kinetochore protein Nuf2 N-terminal domain-containing protein</fullName>
    </recommendedName>
</protein>
<comment type="subcellular location">
    <subcellularLocation>
        <location evidence="2">Chromosome</location>
        <location evidence="2">Centromere</location>
        <location evidence="2">Kinetochore</location>
    </subcellularLocation>
    <subcellularLocation>
        <location evidence="1">Nucleus</location>
    </subcellularLocation>
</comment>
<evidence type="ECO:0000256" key="3">
    <source>
        <dbReference type="ARBA" id="ARBA00005498"/>
    </source>
</evidence>
<evidence type="ECO:0000256" key="10">
    <source>
        <dbReference type="ARBA" id="ARBA00023306"/>
    </source>
</evidence>
<keyword evidence="4" id="KW-0158">Chromosome</keyword>
<dbReference type="InterPro" id="IPR005549">
    <property type="entry name" value="Kinetochore_Nuf2_N"/>
</dbReference>
<dbReference type="Pfam" id="PF03800">
    <property type="entry name" value="Nuf2"/>
    <property type="match status" value="1"/>
</dbReference>
<evidence type="ECO:0000313" key="14">
    <source>
        <dbReference type="EMBL" id="KAL3693639.1"/>
    </source>
</evidence>
<name>A0ABD3HSQ2_9MARC</name>
<dbReference type="Proteomes" id="UP001633002">
    <property type="component" value="Unassembled WGS sequence"/>
</dbReference>
<keyword evidence="8 12" id="KW-0175">Coiled coil</keyword>
<keyword evidence="9" id="KW-0539">Nucleus</keyword>
<dbReference type="EMBL" id="JBJQOH010000003">
    <property type="protein sequence ID" value="KAL3693639.1"/>
    <property type="molecule type" value="Genomic_DNA"/>
</dbReference>
<keyword evidence="7" id="KW-0995">Kinetochore</keyword>
<keyword evidence="6" id="KW-0498">Mitosis</keyword>
<keyword evidence="5" id="KW-0132">Cell division</keyword>
<feature type="coiled-coil region" evidence="12">
    <location>
        <begin position="247"/>
        <end position="419"/>
    </location>
</feature>
<evidence type="ECO:0000256" key="11">
    <source>
        <dbReference type="ARBA" id="ARBA00023328"/>
    </source>
</evidence>
<proteinExistence type="inferred from homology"/>